<proteinExistence type="predicted"/>
<sequence>METHYYVVAGLLLSDCGPGDSGFYDPSMSDWQNTSFAEWFNRRGHKVPHEELDEDEAEAKLEDIQKSYDEWENAWKPEDEDSETLRSEWGNVPPAPLYVSTGMLLIMDDGRDTRFLYDPTCDEWVRTPLANWLMDTAWAGKCETLNADEARNRAPQLRDEWKHISTDDDYGQRHFLDEFIYNDPESMEALDDWYGYTPTFGNRLLWPYNIGENQAKAEVVAETKILDDTYDREVEGPNGRVFETVPDDDPCEGATYYSSAGICIMQDPKHHWYMYDPRNRRWARTFLAYLCYWESYSEFHSKPWEEMRKSVINQQQDADSLLEALELLDEAGINYPHTSAVVRWRDEASAIEFDPNEPRFYYHGRLLLMDSGDGWGFFYDPVTRDWRKDHLALLAIENVGKLKEVDVMDVDTIRDTLQHRFDDYELSSYDDDGPAFIASPIEVPKRSADSVISTAIDMISNHRWHREELNANNRSLLRLIVRRNRINANIARRCDVTDDTQLSLFPALNLTKLLKDKNG</sequence>
<accession>A0A7T4EGI2</accession>
<dbReference type="EMBL" id="CP066007">
    <property type="protein sequence ID" value="QQB46940.1"/>
    <property type="molecule type" value="Genomic_DNA"/>
</dbReference>
<gene>
    <name evidence="1" type="ORF">I6I10_03190</name>
</gene>
<protein>
    <submittedName>
        <fullName evidence="1">Uncharacterized protein</fullName>
    </submittedName>
</protein>
<evidence type="ECO:0000313" key="2">
    <source>
        <dbReference type="Proteomes" id="UP000596145"/>
    </source>
</evidence>
<dbReference type="Proteomes" id="UP000596145">
    <property type="component" value="Chromosome"/>
</dbReference>
<organism evidence="1 2">
    <name type="scientific">Corynebacterium glucuronolyticum</name>
    <dbReference type="NCBI Taxonomy" id="39791"/>
    <lineage>
        <taxon>Bacteria</taxon>
        <taxon>Bacillati</taxon>
        <taxon>Actinomycetota</taxon>
        <taxon>Actinomycetes</taxon>
        <taxon>Mycobacteriales</taxon>
        <taxon>Corynebacteriaceae</taxon>
        <taxon>Corynebacterium</taxon>
    </lineage>
</organism>
<name>A0A7T4EGI2_9CORY</name>
<dbReference type="AlphaFoldDB" id="A0A7T4EGI2"/>
<dbReference type="RefSeq" id="WP_084036278.1">
    <property type="nucleotide sequence ID" value="NZ_CP066007.1"/>
</dbReference>
<dbReference type="GeneID" id="92761279"/>
<dbReference type="OrthoDB" id="9890428at2"/>
<reference evidence="1 2" key="1">
    <citation type="submission" date="2020-12" db="EMBL/GenBank/DDBJ databases">
        <title>FDA dAtabase for Regulatory Grade micrObial Sequences (FDA-ARGOS): Supporting development and validation of Infectious Disease Dx tests.</title>
        <authorList>
            <person name="Sproer C."/>
            <person name="Gronow S."/>
            <person name="Severitt S."/>
            <person name="Schroder I."/>
            <person name="Tallon L."/>
            <person name="Sadzewicz L."/>
            <person name="Zhao X."/>
            <person name="Boylan J."/>
            <person name="Ott S."/>
            <person name="Bowen H."/>
            <person name="Vavikolanu K."/>
            <person name="Mehta A."/>
            <person name="Aluvathingal J."/>
            <person name="Nadendla S."/>
            <person name="Lowell S."/>
            <person name="Myers T."/>
            <person name="Yan Y."/>
            <person name="Sichtig H."/>
        </authorList>
    </citation>
    <scope>NUCLEOTIDE SEQUENCE [LARGE SCALE GENOMIC DNA]</scope>
    <source>
        <strain evidence="1 2">FDAARGOS_1053</strain>
    </source>
</reference>
<evidence type="ECO:0000313" key="1">
    <source>
        <dbReference type="EMBL" id="QQB46940.1"/>
    </source>
</evidence>